<keyword evidence="4 8" id="KW-0862">Zinc</keyword>
<accession>A0A6A3B1P0</accession>
<evidence type="ECO:0000256" key="3">
    <source>
        <dbReference type="ARBA" id="ARBA00022723"/>
    </source>
</evidence>
<evidence type="ECO:0000256" key="8">
    <source>
        <dbReference type="PROSITE-ProRule" id="PRU00125"/>
    </source>
</evidence>
<dbReference type="Gene3D" id="2.10.110.10">
    <property type="entry name" value="Cysteine Rich Protein"/>
    <property type="match status" value="2"/>
</dbReference>
<dbReference type="Pfam" id="PF00412">
    <property type="entry name" value="LIM"/>
    <property type="match status" value="2"/>
</dbReference>
<dbReference type="GO" id="GO:0051015">
    <property type="term" value="F:actin filament binding"/>
    <property type="evidence" value="ECO:0007669"/>
    <property type="project" value="UniProtKB-ARBA"/>
</dbReference>
<comment type="subcellular location">
    <subcellularLocation>
        <location evidence="1">Cytoplasm</location>
        <location evidence="1">Cytoskeleton</location>
    </subcellularLocation>
</comment>
<sequence>MTFSGTTEKCKACDKTVHIIDLLSADGVSYHKTCFKCTHCHGVLVIGNYCSMNGVLYCKPHFEQLFKETGTYTNKDGKCSDKPDAQAKPPGKFASFFSGTQDKCGVCKKTAYPLEKVTVEGENYHKSCFRCCHGGCVLTPSTYAALEGFLYCKHHFSQLFKEKGSYSHLTETSNTKKCSAEGKSEPVSETKPNEDEAKPEAEDAAEKGEEEEGGSDKPVAQAQ</sequence>
<dbReference type="PROSITE" id="PS00478">
    <property type="entry name" value="LIM_DOMAIN_1"/>
    <property type="match status" value="1"/>
</dbReference>
<feature type="domain" description="LIM zinc-binding" evidence="10">
    <location>
        <begin position="102"/>
        <end position="162"/>
    </location>
</feature>
<dbReference type="EMBL" id="VEPZ02000927">
    <property type="protein sequence ID" value="KAE8710860.1"/>
    <property type="molecule type" value="Genomic_DNA"/>
</dbReference>
<keyword evidence="3 8" id="KW-0479">Metal-binding</keyword>
<evidence type="ECO:0000313" key="11">
    <source>
        <dbReference type="EMBL" id="KAE8710860.1"/>
    </source>
</evidence>
<dbReference type="PROSITE" id="PS50023">
    <property type="entry name" value="LIM_DOMAIN_2"/>
    <property type="match status" value="2"/>
</dbReference>
<comment type="caution">
    <text evidence="11">The sequence shown here is derived from an EMBL/GenBank/DDBJ whole genome shotgun (WGS) entry which is preliminary data.</text>
</comment>
<evidence type="ECO:0000256" key="4">
    <source>
        <dbReference type="ARBA" id="ARBA00022833"/>
    </source>
</evidence>
<comment type="subunit">
    <text evidence="2">Interacts with F-actin.</text>
</comment>
<organism evidence="11 12">
    <name type="scientific">Hibiscus syriacus</name>
    <name type="common">Rose of Sharon</name>
    <dbReference type="NCBI Taxonomy" id="106335"/>
    <lineage>
        <taxon>Eukaryota</taxon>
        <taxon>Viridiplantae</taxon>
        <taxon>Streptophyta</taxon>
        <taxon>Embryophyta</taxon>
        <taxon>Tracheophyta</taxon>
        <taxon>Spermatophyta</taxon>
        <taxon>Magnoliopsida</taxon>
        <taxon>eudicotyledons</taxon>
        <taxon>Gunneridae</taxon>
        <taxon>Pentapetalae</taxon>
        <taxon>rosids</taxon>
        <taxon>malvids</taxon>
        <taxon>Malvales</taxon>
        <taxon>Malvaceae</taxon>
        <taxon>Malvoideae</taxon>
        <taxon>Hibiscus</taxon>
    </lineage>
</organism>
<evidence type="ECO:0000256" key="1">
    <source>
        <dbReference type="ARBA" id="ARBA00004245"/>
    </source>
</evidence>
<keyword evidence="7" id="KW-0206">Cytoskeleton</keyword>
<dbReference type="FunFam" id="2.10.110.10:FF:000002">
    <property type="entry name" value="LIM domain and actin-binding 1"/>
    <property type="match status" value="2"/>
</dbReference>
<keyword evidence="12" id="KW-1185">Reference proteome</keyword>
<evidence type="ECO:0000256" key="5">
    <source>
        <dbReference type="ARBA" id="ARBA00023038"/>
    </source>
</evidence>
<dbReference type="AlphaFoldDB" id="A0A6A3B1P0"/>
<reference evidence="11" key="1">
    <citation type="submission" date="2019-09" db="EMBL/GenBank/DDBJ databases">
        <title>Draft genome information of white flower Hibiscus syriacus.</title>
        <authorList>
            <person name="Kim Y.-M."/>
        </authorList>
    </citation>
    <scope>NUCLEOTIDE SEQUENCE [LARGE SCALE GENOMIC DNA]</scope>
    <source>
        <strain evidence="11">YM2019G1</strain>
    </source>
</reference>
<keyword evidence="7" id="KW-0963">Cytoplasm</keyword>
<evidence type="ECO:0000313" key="12">
    <source>
        <dbReference type="Proteomes" id="UP000436088"/>
    </source>
</evidence>
<evidence type="ECO:0000256" key="2">
    <source>
        <dbReference type="ARBA" id="ARBA00011385"/>
    </source>
</evidence>
<dbReference type="Proteomes" id="UP000436088">
    <property type="component" value="Unassembled WGS sequence"/>
</dbReference>
<protein>
    <submittedName>
        <fullName evidence="11">LIM domain-containing protein PLIM2b</fullName>
    </submittedName>
</protein>
<keyword evidence="6" id="KW-0009">Actin-binding</keyword>
<evidence type="ECO:0000259" key="10">
    <source>
        <dbReference type="PROSITE" id="PS50023"/>
    </source>
</evidence>
<dbReference type="GO" id="GO:0005856">
    <property type="term" value="C:cytoskeleton"/>
    <property type="evidence" value="ECO:0007669"/>
    <property type="project" value="UniProtKB-SubCell"/>
</dbReference>
<evidence type="ECO:0000256" key="7">
    <source>
        <dbReference type="ARBA" id="ARBA00023212"/>
    </source>
</evidence>
<feature type="domain" description="LIM zinc-binding" evidence="10">
    <location>
        <begin position="8"/>
        <end position="68"/>
    </location>
</feature>
<feature type="region of interest" description="Disordered" evidence="9">
    <location>
        <begin position="174"/>
        <end position="223"/>
    </location>
</feature>
<evidence type="ECO:0000256" key="9">
    <source>
        <dbReference type="SAM" id="MobiDB-lite"/>
    </source>
</evidence>
<dbReference type="GO" id="GO:0051017">
    <property type="term" value="P:actin filament bundle assembly"/>
    <property type="evidence" value="ECO:0007669"/>
    <property type="project" value="UniProtKB-ARBA"/>
</dbReference>
<keyword evidence="5 8" id="KW-0440">LIM domain</keyword>
<dbReference type="PANTHER" id="PTHR24206">
    <property type="entry name" value="OS06G0237300 PROTEIN"/>
    <property type="match status" value="1"/>
</dbReference>
<evidence type="ECO:0000256" key="6">
    <source>
        <dbReference type="ARBA" id="ARBA00023203"/>
    </source>
</evidence>
<dbReference type="SMART" id="SM00132">
    <property type="entry name" value="LIM"/>
    <property type="match status" value="2"/>
</dbReference>
<proteinExistence type="predicted"/>
<dbReference type="GO" id="GO:0046872">
    <property type="term" value="F:metal ion binding"/>
    <property type="evidence" value="ECO:0007669"/>
    <property type="project" value="UniProtKB-KW"/>
</dbReference>
<feature type="compositionally biased region" description="Basic and acidic residues" evidence="9">
    <location>
        <begin position="178"/>
        <end position="207"/>
    </location>
</feature>
<dbReference type="InterPro" id="IPR001781">
    <property type="entry name" value="Znf_LIM"/>
</dbReference>
<name>A0A6A3B1P0_HIBSY</name>
<dbReference type="SUPFAM" id="SSF57716">
    <property type="entry name" value="Glucocorticoid receptor-like (DNA-binding domain)"/>
    <property type="match status" value="4"/>
</dbReference>
<gene>
    <name evidence="11" type="ORF">F3Y22_tig00110319pilonHSYRG00498</name>
</gene>